<keyword evidence="2" id="KW-1185">Reference proteome</keyword>
<dbReference type="InterPro" id="IPR021271">
    <property type="entry name" value="DUF2850"/>
</dbReference>
<protein>
    <submittedName>
        <fullName evidence="1">DUF2850 domain-containing protein</fullName>
    </submittedName>
</protein>
<sequence length="161" mass="18026">MKKTAVKMGKKDFKSRDLLTQALFYLLLLTGLIVAVFASYTAYQTHQKFIDPSNVYGTWIEVGAPPYDTDILSLSEQGVVMNHRLISTNFKFNGKTITINTGSGETVYAISGTYDSPQLKRLVPNIPTQQFVKEGYEHTAIPLNSSAVQQRRASLAEQFRK</sequence>
<dbReference type="Pfam" id="PF11012">
    <property type="entry name" value="DUF2850"/>
    <property type="match status" value="1"/>
</dbReference>
<organism evidence="1 2">
    <name type="scientific">Vibrio pelagius</name>
    <dbReference type="NCBI Taxonomy" id="28169"/>
    <lineage>
        <taxon>Bacteria</taxon>
        <taxon>Pseudomonadati</taxon>
        <taxon>Pseudomonadota</taxon>
        <taxon>Gammaproteobacteria</taxon>
        <taxon>Vibrionales</taxon>
        <taxon>Vibrionaceae</taxon>
        <taxon>Vibrio</taxon>
    </lineage>
</organism>
<proteinExistence type="predicted"/>
<dbReference type="EMBL" id="CP090615">
    <property type="protein sequence ID" value="UTT86587.1"/>
    <property type="molecule type" value="Genomic_DNA"/>
</dbReference>
<evidence type="ECO:0000313" key="2">
    <source>
        <dbReference type="Proteomes" id="UP001059120"/>
    </source>
</evidence>
<evidence type="ECO:0000313" key="1">
    <source>
        <dbReference type="EMBL" id="UTT86587.1"/>
    </source>
</evidence>
<dbReference type="Proteomes" id="UP001059120">
    <property type="component" value="Chromosome 2"/>
</dbReference>
<accession>A0ABY5G8R3</accession>
<name>A0ABY5G8R3_VIBPE</name>
<reference evidence="1" key="1">
    <citation type="submission" date="2022-01" db="EMBL/GenBank/DDBJ databases">
        <title>Alginate degradation mechanism of Vibrio pelagius WXL662.</title>
        <authorList>
            <person name="He X."/>
        </authorList>
    </citation>
    <scope>NUCLEOTIDE SEQUENCE</scope>
    <source>
        <strain evidence="1">WXL662</strain>
    </source>
</reference>
<gene>
    <name evidence="1" type="ORF">LZI70_14165</name>
</gene>